<gene>
    <name evidence="2" type="ORF">HMPREF0731_1906</name>
</gene>
<dbReference type="InterPro" id="IPR013022">
    <property type="entry name" value="Xyl_isomerase-like_TIM-brl"/>
</dbReference>
<keyword evidence="2" id="KW-0255">Endonuclease</keyword>
<proteinExistence type="predicted"/>
<dbReference type="SUPFAM" id="SSF51658">
    <property type="entry name" value="Xylose isomerase-like"/>
    <property type="match status" value="1"/>
</dbReference>
<evidence type="ECO:0000259" key="1">
    <source>
        <dbReference type="Pfam" id="PF01261"/>
    </source>
</evidence>
<dbReference type="InterPro" id="IPR036237">
    <property type="entry name" value="Xyl_isomerase-like_sf"/>
</dbReference>
<dbReference type="OrthoDB" id="7245925at2"/>
<dbReference type="HOGENOM" id="CLU_050006_7_1_5"/>
<feature type="domain" description="Xylose isomerase-like TIM barrel" evidence="1">
    <location>
        <begin position="44"/>
        <end position="267"/>
    </location>
</feature>
<evidence type="ECO:0000313" key="3">
    <source>
        <dbReference type="Proteomes" id="UP000005324"/>
    </source>
</evidence>
<dbReference type="Pfam" id="PF01261">
    <property type="entry name" value="AP_endonuc_2"/>
    <property type="match status" value="1"/>
</dbReference>
<dbReference type="InterPro" id="IPR050312">
    <property type="entry name" value="IolE/XylAMocC-like"/>
</dbReference>
<dbReference type="PANTHER" id="PTHR12110:SF53">
    <property type="entry name" value="BLR5974 PROTEIN"/>
    <property type="match status" value="1"/>
</dbReference>
<sequence>MSQGAKPVLGAALTINGLTRHRDWILDRQRDLEIQDFHKAEVLDGDWRPQAERLRALLDGHTGRVGLHGPFWGFKIDSHDPEIRAVVRRRLLQGLEACEALGATQMVIHSPYTTWDHNNLDAFPGAREQLVERVQQTLREVVARAEAIGCTLVIENIEDKDPRDRIALAASFNSPSVKVSLDTGHAHYAHVSTGAPPVDFHVLLAGGALEHVHVQDTDGHADRHWRPGQGSIGWHSVFAALATAQSSPRLILELRDSAEVPAGAAYLQSLGLAE</sequence>
<protein>
    <submittedName>
        <fullName evidence="2">AP endonuclease, family 2</fullName>
    </submittedName>
</protein>
<reference evidence="2 3" key="1">
    <citation type="submission" date="2010-04" db="EMBL/GenBank/DDBJ databases">
        <authorList>
            <person name="Qin X."/>
            <person name="Bachman B."/>
            <person name="Battles P."/>
            <person name="Bell A."/>
            <person name="Bess C."/>
            <person name="Bickham C."/>
            <person name="Chaboub L."/>
            <person name="Chen D."/>
            <person name="Coyle M."/>
            <person name="Deiros D.R."/>
            <person name="Dinh H."/>
            <person name="Forbes L."/>
            <person name="Fowler G."/>
            <person name="Francisco L."/>
            <person name="Fu Q."/>
            <person name="Gubbala S."/>
            <person name="Hale W."/>
            <person name="Han Y."/>
            <person name="Hemphill L."/>
            <person name="Highlander S.K."/>
            <person name="Hirani K."/>
            <person name="Hogues M."/>
            <person name="Jackson L."/>
            <person name="Jakkamsetti A."/>
            <person name="Javaid M."/>
            <person name="Jiang H."/>
            <person name="Korchina V."/>
            <person name="Kovar C."/>
            <person name="Lara F."/>
            <person name="Lee S."/>
            <person name="Mata R."/>
            <person name="Mathew T."/>
            <person name="Moen C."/>
            <person name="Morales K."/>
            <person name="Munidasa M."/>
            <person name="Nazareth L."/>
            <person name="Ngo R."/>
            <person name="Nguyen L."/>
            <person name="Okwuonu G."/>
            <person name="Ongeri F."/>
            <person name="Patil S."/>
            <person name="Petrosino J."/>
            <person name="Pham C."/>
            <person name="Pham P."/>
            <person name="Pu L.-L."/>
            <person name="Puazo M."/>
            <person name="Raj R."/>
            <person name="Reid J."/>
            <person name="Rouhana J."/>
            <person name="Saada N."/>
            <person name="Shang Y."/>
            <person name="Simmons D."/>
            <person name="Thornton R."/>
            <person name="Warren J."/>
            <person name="Weissenberger G."/>
            <person name="Zhang J."/>
            <person name="Zhang L."/>
            <person name="Zhou C."/>
            <person name="Zhu D."/>
            <person name="Muzny D."/>
            <person name="Worley K."/>
            <person name="Gibbs R."/>
        </authorList>
    </citation>
    <scope>NUCLEOTIDE SEQUENCE [LARGE SCALE GENOMIC DNA]</scope>
    <source>
        <strain evidence="2 3">ATCC 49957</strain>
    </source>
</reference>
<dbReference type="PANTHER" id="PTHR12110">
    <property type="entry name" value="HYDROXYPYRUVATE ISOMERASE"/>
    <property type="match status" value="1"/>
</dbReference>
<comment type="caution">
    <text evidence="2">The sequence shown here is derived from an EMBL/GenBank/DDBJ whole genome shotgun (WGS) entry which is preliminary data.</text>
</comment>
<dbReference type="RefSeq" id="WP_007004323.1">
    <property type="nucleotide sequence ID" value="NZ_GG770779.1"/>
</dbReference>
<dbReference type="AlphaFoldDB" id="D5RLE5"/>
<dbReference type="EMBL" id="ADVL01000311">
    <property type="protein sequence ID" value="EFH11870.1"/>
    <property type="molecule type" value="Genomic_DNA"/>
</dbReference>
<name>D5RLE5_9PROT</name>
<keyword evidence="3" id="KW-1185">Reference proteome</keyword>
<keyword evidence="2" id="KW-0540">Nuclease</keyword>
<accession>D5RLE5</accession>
<dbReference type="GO" id="GO:0004519">
    <property type="term" value="F:endonuclease activity"/>
    <property type="evidence" value="ECO:0007669"/>
    <property type="project" value="UniProtKB-KW"/>
</dbReference>
<evidence type="ECO:0000313" key="2">
    <source>
        <dbReference type="EMBL" id="EFH11870.1"/>
    </source>
</evidence>
<organism evidence="2 3">
    <name type="scientific">Pseudoroseomonas cervicalis ATCC 49957</name>
    <dbReference type="NCBI Taxonomy" id="525371"/>
    <lineage>
        <taxon>Bacteria</taxon>
        <taxon>Pseudomonadati</taxon>
        <taxon>Pseudomonadota</taxon>
        <taxon>Alphaproteobacteria</taxon>
        <taxon>Acetobacterales</taxon>
        <taxon>Roseomonadaceae</taxon>
        <taxon>Roseomonas</taxon>
    </lineage>
</organism>
<keyword evidence="2" id="KW-0378">Hydrolase</keyword>
<dbReference type="Proteomes" id="UP000005324">
    <property type="component" value="Unassembled WGS sequence"/>
</dbReference>
<dbReference type="Gene3D" id="3.20.20.150">
    <property type="entry name" value="Divalent-metal-dependent TIM barrel enzymes"/>
    <property type="match status" value="1"/>
</dbReference>